<dbReference type="SUPFAM" id="SSF51735">
    <property type="entry name" value="NAD(P)-binding Rossmann-fold domains"/>
    <property type="match status" value="1"/>
</dbReference>
<dbReference type="Proteomes" id="UP001603978">
    <property type="component" value="Unassembled WGS sequence"/>
</dbReference>
<dbReference type="InterPro" id="IPR036291">
    <property type="entry name" value="NAD(P)-bd_dom_sf"/>
</dbReference>
<sequence>MTWTRQRVGWIGTGRMGAPMAERLAKAGVDVAVDDGLGS</sequence>
<dbReference type="RefSeq" id="WP_393175939.1">
    <property type="nucleotide sequence ID" value="NZ_JBICRM010000046.1"/>
</dbReference>
<name>A0ABW7ASA5_9ACTN</name>
<evidence type="ECO:0000313" key="3">
    <source>
        <dbReference type="Proteomes" id="UP001603978"/>
    </source>
</evidence>
<proteinExistence type="predicted"/>
<organism evidence="2 3">
    <name type="scientific">Nonomuraea marmarensis</name>
    <dbReference type="NCBI Taxonomy" id="3351344"/>
    <lineage>
        <taxon>Bacteria</taxon>
        <taxon>Bacillati</taxon>
        <taxon>Actinomycetota</taxon>
        <taxon>Actinomycetes</taxon>
        <taxon>Streptosporangiales</taxon>
        <taxon>Streptosporangiaceae</taxon>
        <taxon>Nonomuraea</taxon>
    </lineage>
</organism>
<evidence type="ECO:0000259" key="1">
    <source>
        <dbReference type="Pfam" id="PF03446"/>
    </source>
</evidence>
<dbReference type="Gene3D" id="3.40.50.720">
    <property type="entry name" value="NAD(P)-binding Rossmann-like Domain"/>
    <property type="match status" value="1"/>
</dbReference>
<evidence type="ECO:0000313" key="2">
    <source>
        <dbReference type="EMBL" id="MFG1710299.1"/>
    </source>
</evidence>
<reference evidence="2 3" key="1">
    <citation type="submission" date="2024-10" db="EMBL/GenBank/DDBJ databases">
        <authorList>
            <person name="Topkara A.R."/>
            <person name="Saygin H."/>
        </authorList>
    </citation>
    <scope>NUCLEOTIDE SEQUENCE [LARGE SCALE GENOMIC DNA]</scope>
    <source>
        <strain evidence="2 3">M3C6</strain>
    </source>
</reference>
<comment type="caution">
    <text evidence="2">The sequence shown here is derived from an EMBL/GenBank/DDBJ whole genome shotgun (WGS) entry which is preliminary data.</text>
</comment>
<dbReference type="Pfam" id="PF03446">
    <property type="entry name" value="NAD_binding_2"/>
    <property type="match status" value="1"/>
</dbReference>
<accession>A0ABW7ASA5</accession>
<gene>
    <name evidence="2" type="ORF">ACFLIM_44740</name>
</gene>
<feature type="domain" description="6-phosphogluconate dehydrogenase NADP-binding" evidence="1">
    <location>
        <begin position="7"/>
        <end position="34"/>
    </location>
</feature>
<keyword evidence="3" id="KW-1185">Reference proteome</keyword>
<dbReference type="EMBL" id="JBICRM010000046">
    <property type="protein sequence ID" value="MFG1710299.1"/>
    <property type="molecule type" value="Genomic_DNA"/>
</dbReference>
<protein>
    <submittedName>
        <fullName evidence="2">NAD(P)-binding domain-containing protein</fullName>
    </submittedName>
</protein>
<dbReference type="InterPro" id="IPR006115">
    <property type="entry name" value="6PGDH_NADP-bd"/>
</dbReference>